<proteinExistence type="predicted"/>
<dbReference type="EMBL" id="QZCE01000002">
    <property type="protein sequence ID" value="NEZ67679.1"/>
    <property type="molecule type" value="Genomic_DNA"/>
</dbReference>
<sequence length="81" mass="8893">MDDPILVDDLKKCQLMVQEANNISQTLSVKANPIVRIADDAATGISHTAREQNANLMVSDVTTQLIRELTCSIVLFGEPHM</sequence>
<gene>
    <name evidence="1" type="ORF">D0962_33800</name>
</gene>
<organism evidence="1 2">
    <name type="scientific">Adonisia turfae CCMR0082</name>
    <dbReference type="NCBI Taxonomy" id="2304604"/>
    <lineage>
        <taxon>Bacteria</taxon>
        <taxon>Bacillati</taxon>
        <taxon>Cyanobacteriota</taxon>
        <taxon>Adonisia</taxon>
        <taxon>Adonisia turfae</taxon>
    </lineage>
</organism>
<reference evidence="1 2" key="1">
    <citation type="journal article" date="2020" name="Microb. Ecol.">
        <title>Ecogenomics of the Marine Benthic Filamentous Cyanobacterium Adonisia.</title>
        <authorList>
            <person name="Walter J.M."/>
            <person name="Coutinho F.H."/>
            <person name="Leomil L."/>
            <person name="Hargreaves P.I."/>
            <person name="Campeao M.E."/>
            <person name="Vieira V.V."/>
            <person name="Silva B.S."/>
            <person name="Fistarol G.O."/>
            <person name="Salomon P.S."/>
            <person name="Sawabe T."/>
            <person name="Mino S."/>
            <person name="Hosokawa M."/>
            <person name="Miyashita H."/>
            <person name="Maruyama F."/>
            <person name="van Verk M.C."/>
            <person name="Dutilh B.E."/>
            <person name="Thompson C.C."/>
            <person name="Thompson F.L."/>
        </authorList>
    </citation>
    <scope>NUCLEOTIDE SEQUENCE [LARGE SCALE GENOMIC DNA]</scope>
    <source>
        <strain evidence="1 2">CCMR0082</strain>
    </source>
</reference>
<dbReference type="RefSeq" id="WP_250565202.1">
    <property type="nucleotide sequence ID" value="NZ_QZCE01000002.1"/>
</dbReference>
<evidence type="ECO:0000313" key="2">
    <source>
        <dbReference type="Proteomes" id="UP000473574"/>
    </source>
</evidence>
<protein>
    <recommendedName>
        <fullName evidence="3">Fructose-bisphosphate aldolase</fullName>
    </recommendedName>
</protein>
<accession>A0A6M0SGK0</accession>
<evidence type="ECO:0008006" key="3">
    <source>
        <dbReference type="Google" id="ProtNLM"/>
    </source>
</evidence>
<evidence type="ECO:0000313" key="1">
    <source>
        <dbReference type="EMBL" id="NEZ67679.1"/>
    </source>
</evidence>
<comment type="caution">
    <text evidence="1">The sequence shown here is derived from an EMBL/GenBank/DDBJ whole genome shotgun (WGS) entry which is preliminary data.</text>
</comment>
<dbReference type="Proteomes" id="UP000473574">
    <property type="component" value="Unassembled WGS sequence"/>
</dbReference>
<name>A0A6M0SGK0_9CYAN</name>
<dbReference type="AlphaFoldDB" id="A0A6M0SGK0"/>